<keyword evidence="1 2" id="KW-0349">Heme</keyword>
<dbReference type="GO" id="GO:0016705">
    <property type="term" value="F:oxidoreductase activity, acting on paired donors, with incorporation or reduction of molecular oxygen"/>
    <property type="evidence" value="ECO:0007669"/>
    <property type="project" value="InterPro"/>
</dbReference>
<evidence type="ECO:0000256" key="1">
    <source>
        <dbReference type="PIRSR" id="PIRSR602401-1"/>
    </source>
</evidence>
<dbReference type="PROSITE" id="PS00086">
    <property type="entry name" value="CYTOCHROME_P450"/>
    <property type="match status" value="1"/>
</dbReference>
<accession>A0A5J6WF63</accession>
<dbReference type="SUPFAM" id="SSF48264">
    <property type="entry name" value="Cytochrome P450"/>
    <property type="match status" value="1"/>
</dbReference>
<dbReference type="EMBL" id="CP044399">
    <property type="protein sequence ID" value="QFI36519.1"/>
    <property type="molecule type" value="Genomic_DNA"/>
</dbReference>
<sequence length="482" mass="54224">MNAKTVKDVNVSSLSMLSIDELPGPKKAPLIGNFAQISPESFHSNLEQWAKEYGPAYQMKLLNKQYVVISDPKVGLEIIKQRPKLFNRTERLEWLFDDLGIHGVFSSNGDKWKRQRRLIMPAFSYRTLASFVPHLKSLSINLQTAIDKKIALGRQFNVHELLQHFTIDITTGLVFGYQTNMLSGNADTTLRDNIDLLFRALNKRGKYPFPWWRYIRTAESRRVDKAREDVYQLAVSMISKAKAELAENSVLADEPETILQAMIVASDSEEGKLTDDELFANILTLLLAGEDTTSNMLAWTLYYLAQNADLQKQVIDEVSRVCGDIEMLDLAALEQFDVIEAILREGLRLKGTAPLISAEPTEDTVLSNGIKLPKGTAIFVLTRPGGLDDKVVECPEQFNPERWLATSDKPVCPHLQSSHLPFGAGARHCPGERLAMMEGKAVIARLCWYYVINQPEQAPEVGEEFAFTMRPTNLALTLTPRQ</sequence>
<reference evidence="3 4" key="1">
    <citation type="submission" date="2019-09" db="EMBL/GenBank/DDBJ databases">
        <title>Hybrid Assembly of the complete Genome of the Deep-Sea Bacterium Moritella marina from long Nanopore and Illumina reads.</title>
        <authorList>
            <person name="Magin S."/>
            <person name="Georgoulis A."/>
            <person name="Papadimitriou K."/>
            <person name="Iliakis G."/>
            <person name="Vorgias C.E."/>
        </authorList>
    </citation>
    <scope>NUCLEOTIDE SEQUENCE [LARGE SCALE GENOMIC DNA]</scope>
    <source>
        <strain evidence="3 4">MP-1</strain>
    </source>
</reference>
<dbReference type="InterPro" id="IPR002401">
    <property type="entry name" value="Cyt_P450_E_grp-I"/>
</dbReference>
<organism evidence="3 4">
    <name type="scientific">Moritella marina ATCC 15381</name>
    <dbReference type="NCBI Taxonomy" id="1202962"/>
    <lineage>
        <taxon>Bacteria</taxon>
        <taxon>Pseudomonadati</taxon>
        <taxon>Pseudomonadota</taxon>
        <taxon>Gammaproteobacteria</taxon>
        <taxon>Alteromonadales</taxon>
        <taxon>Moritellaceae</taxon>
        <taxon>Moritella</taxon>
    </lineage>
</organism>
<keyword evidence="2" id="KW-0503">Monooxygenase</keyword>
<evidence type="ECO:0000313" key="3">
    <source>
        <dbReference type="EMBL" id="QFI36519.1"/>
    </source>
</evidence>
<dbReference type="GO" id="GO:0020037">
    <property type="term" value="F:heme binding"/>
    <property type="evidence" value="ECO:0007669"/>
    <property type="project" value="InterPro"/>
</dbReference>
<protein>
    <submittedName>
        <fullName evidence="3">Cytochrome P450</fullName>
    </submittedName>
</protein>
<dbReference type="Gene3D" id="1.10.630.10">
    <property type="entry name" value="Cytochrome P450"/>
    <property type="match status" value="1"/>
</dbReference>
<dbReference type="GO" id="GO:0005506">
    <property type="term" value="F:iron ion binding"/>
    <property type="evidence" value="ECO:0007669"/>
    <property type="project" value="InterPro"/>
</dbReference>
<comment type="cofactor">
    <cofactor evidence="1">
        <name>heme</name>
        <dbReference type="ChEBI" id="CHEBI:30413"/>
    </cofactor>
</comment>
<feature type="binding site" description="axial binding residue" evidence="1">
    <location>
        <position position="429"/>
    </location>
    <ligand>
        <name>heme</name>
        <dbReference type="ChEBI" id="CHEBI:30413"/>
    </ligand>
    <ligandPart>
        <name>Fe</name>
        <dbReference type="ChEBI" id="CHEBI:18248"/>
    </ligandPart>
</feature>
<evidence type="ECO:0000313" key="4">
    <source>
        <dbReference type="Proteomes" id="UP000327424"/>
    </source>
</evidence>
<dbReference type="Pfam" id="PF00067">
    <property type="entry name" value="p450"/>
    <property type="match status" value="1"/>
</dbReference>
<keyword evidence="1 2" id="KW-0408">Iron</keyword>
<dbReference type="OrthoDB" id="9764248at2"/>
<dbReference type="InterPro" id="IPR036396">
    <property type="entry name" value="Cyt_P450_sf"/>
</dbReference>
<dbReference type="PANTHER" id="PTHR24301:SF2">
    <property type="entry name" value="THROMBOXANE-A SYNTHASE"/>
    <property type="match status" value="1"/>
</dbReference>
<dbReference type="PANTHER" id="PTHR24301">
    <property type="entry name" value="THROMBOXANE-A SYNTHASE"/>
    <property type="match status" value="1"/>
</dbReference>
<evidence type="ECO:0000256" key="2">
    <source>
        <dbReference type="RuleBase" id="RU000461"/>
    </source>
</evidence>
<gene>
    <name evidence="3" type="ORF">FR932_01095</name>
</gene>
<keyword evidence="4" id="KW-1185">Reference proteome</keyword>
<dbReference type="KEGG" id="mmaa:FR932_01095"/>
<dbReference type="GO" id="GO:0004497">
    <property type="term" value="F:monooxygenase activity"/>
    <property type="evidence" value="ECO:0007669"/>
    <property type="project" value="UniProtKB-KW"/>
</dbReference>
<dbReference type="PRINTS" id="PR00385">
    <property type="entry name" value="P450"/>
</dbReference>
<comment type="similarity">
    <text evidence="2">Belongs to the cytochrome P450 family.</text>
</comment>
<dbReference type="CDD" id="cd11083">
    <property type="entry name" value="CYP_unk"/>
    <property type="match status" value="1"/>
</dbReference>
<keyword evidence="1 2" id="KW-0479">Metal-binding</keyword>
<dbReference type="Proteomes" id="UP000327424">
    <property type="component" value="Chromosome"/>
</dbReference>
<name>A0A5J6WF63_MORMI</name>
<dbReference type="AlphaFoldDB" id="A0A5J6WF63"/>
<keyword evidence="2" id="KW-0560">Oxidoreductase</keyword>
<dbReference type="RefSeq" id="WP_019440824.1">
    <property type="nucleotide sequence ID" value="NZ_ALOE01000011.1"/>
</dbReference>
<proteinExistence type="inferred from homology"/>
<dbReference type="InterPro" id="IPR017972">
    <property type="entry name" value="Cyt_P450_CS"/>
</dbReference>
<dbReference type="InterPro" id="IPR001128">
    <property type="entry name" value="Cyt_P450"/>
</dbReference>
<dbReference type="PRINTS" id="PR00463">
    <property type="entry name" value="EP450I"/>
</dbReference>